<organism evidence="2 3">
    <name type="scientific">Lactococcus lactis subsp. lactis</name>
    <name type="common">Streptococcus lactis</name>
    <dbReference type="NCBI Taxonomy" id="1360"/>
    <lineage>
        <taxon>Bacteria</taxon>
        <taxon>Bacillati</taxon>
        <taxon>Bacillota</taxon>
        <taxon>Bacilli</taxon>
        <taxon>Lactobacillales</taxon>
        <taxon>Streptococcaceae</taxon>
        <taxon>Lactococcus</taxon>
    </lineage>
</organism>
<comment type="caution">
    <text evidence="2">The sequence shown here is derived from an EMBL/GenBank/DDBJ whole genome shotgun (WGS) entry which is preliminary data.</text>
</comment>
<feature type="transmembrane region" description="Helical" evidence="1">
    <location>
        <begin position="202"/>
        <end position="220"/>
    </location>
</feature>
<keyword evidence="1" id="KW-0812">Transmembrane</keyword>
<evidence type="ECO:0000313" key="2">
    <source>
        <dbReference type="EMBL" id="KSU21409.1"/>
    </source>
</evidence>
<dbReference type="EMBL" id="LKLU01000066">
    <property type="protein sequence ID" value="KSU21409.1"/>
    <property type="molecule type" value="Genomic_DNA"/>
</dbReference>
<dbReference type="RefSeq" id="WP_058211676.1">
    <property type="nucleotide sequence ID" value="NZ_LKLU01000066.1"/>
</dbReference>
<accession>A0A0V8E7B4</accession>
<gene>
    <name evidence="2" type="ORF">M20_1119</name>
</gene>
<feature type="transmembrane region" description="Helical" evidence="1">
    <location>
        <begin position="62"/>
        <end position="86"/>
    </location>
</feature>
<feature type="transmembrane region" description="Helical" evidence="1">
    <location>
        <begin position="122"/>
        <end position="144"/>
    </location>
</feature>
<keyword evidence="1" id="KW-0472">Membrane</keyword>
<feature type="transmembrane region" description="Helical" evidence="1">
    <location>
        <begin position="98"/>
        <end position="116"/>
    </location>
</feature>
<feature type="transmembrane region" description="Helical" evidence="1">
    <location>
        <begin position="33"/>
        <end position="50"/>
    </location>
</feature>
<feature type="transmembrane region" description="Helical" evidence="1">
    <location>
        <begin position="165"/>
        <end position="182"/>
    </location>
</feature>
<protein>
    <submittedName>
        <fullName evidence="2">Uncharacterized protein</fullName>
    </submittedName>
</protein>
<reference evidence="3" key="1">
    <citation type="submission" date="2015-10" db="EMBL/GenBank/DDBJ databases">
        <title>Draft Genome Sequences of 11 Lactococcus lactis subspecies cremoris strains.</title>
        <authorList>
            <person name="Wels M."/>
            <person name="Backus L."/>
            <person name="Boekhorst J."/>
            <person name="Dijkstra A."/>
            <person name="Beerthuizen M."/>
            <person name="Kelly W."/>
            <person name="Siezen R."/>
            <person name="Bachmann H."/>
            <person name="Van Hijum S."/>
        </authorList>
    </citation>
    <scope>NUCLEOTIDE SEQUENCE [LARGE SCALE GENOMIC DNA]</scope>
    <source>
        <strain evidence="3">M20</strain>
    </source>
</reference>
<sequence>MIKLFKDTTFTEAKKILPYSTIKELLLGKGQGLGWYFFLLGLYIIIMNPLRVFDSDSEINKFWYAKLILLITLSIIVLVTIAKLILSRYHILREVSNFMSTYVLTLCIVVSIATGVMSVMPFGLITGVLVFIVGIFINYVFFIIGLKKGEVNLKESNLYRKIESGIWYIFVVLLLVANAFRLLKIFPSTSQFVSDSLSSSDFITSVVISFLAIVIPAMYLEFNAMKIFNGILLIKYRNEFKNYYEIPKSEWKKGMKK</sequence>
<dbReference type="Proteomes" id="UP000053719">
    <property type="component" value="Unassembled WGS sequence"/>
</dbReference>
<dbReference type="AlphaFoldDB" id="A0A0V8E7B4"/>
<dbReference type="PATRIC" id="fig|1360.114.peg.172"/>
<evidence type="ECO:0000256" key="1">
    <source>
        <dbReference type="SAM" id="Phobius"/>
    </source>
</evidence>
<proteinExistence type="predicted"/>
<evidence type="ECO:0000313" key="3">
    <source>
        <dbReference type="Proteomes" id="UP000053719"/>
    </source>
</evidence>
<keyword evidence="1" id="KW-1133">Transmembrane helix</keyword>
<name>A0A0V8E7B4_LACLL</name>